<organism evidence="8 9">
    <name type="scientific">Saccharophagus degradans</name>
    <dbReference type="NCBI Taxonomy" id="86304"/>
    <lineage>
        <taxon>Bacteria</taxon>
        <taxon>Pseudomonadati</taxon>
        <taxon>Pseudomonadota</taxon>
        <taxon>Gammaproteobacteria</taxon>
        <taxon>Cellvibrionales</taxon>
        <taxon>Cellvibrionaceae</taxon>
        <taxon>Saccharophagus</taxon>
    </lineage>
</organism>
<dbReference type="InterPro" id="IPR055438">
    <property type="entry name" value="AstE_AspA_cat"/>
</dbReference>
<proteinExistence type="predicted"/>
<reference evidence="8" key="1">
    <citation type="submission" date="2023-07" db="EMBL/GenBank/DDBJ databases">
        <title>Genome content predicts the carbon catabolic preferences of heterotrophic bacteria.</title>
        <authorList>
            <person name="Gralka M."/>
        </authorList>
    </citation>
    <scope>NUCLEOTIDE SEQUENCE</scope>
    <source>
        <strain evidence="8">I3M17_2</strain>
    </source>
</reference>
<comment type="caution">
    <text evidence="8">The sequence shown here is derived from an EMBL/GenBank/DDBJ whole genome shotgun (WGS) entry which is preliminary data.</text>
</comment>
<dbReference type="Proteomes" id="UP001169760">
    <property type="component" value="Unassembled WGS sequence"/>
</dbReference>
<dbReference type="GO" id="GO:0016788">
    <property type="term" value="F:hydrolase activity, acting on ester bonds"/>
    <property type="evidence" value="ECO:0007669"/>
    <property type="project" value="InterPro"/>
</dbReference>
<dbReference type="CDD" id="cd06251">
    <property type="entry name" value="M14_ASTE_ASPA-like"/>
    <property type="match status" value="1"/>
</dbReference>
<evidence type="ECO:0000256" key="6">
    <source>
        <dbReference type="SAM" id="SignalP"/>
    </source>
</evidence>
<dbReference type="AlphaFoldDB" id="A0AAW7X7S4"/>
<evidence type="ECO:0000256" key="4">
    <source>
        <dbReference type="ARBA" id="ARBA00022833"/>
    </source>
</evidence>
<dbReference type="GO" id="GO:0046872">
    <property type="term" value="F:metal ion binding"/>
    <property type="evidence" value="ECO:0007669"/>
    <property type="project" value="UniProtKB-KW"/>
</dbReference>
<dbReference type="Gene3D" id="3.40.630.10">
    <property type="entry name" value="Zn peptidases"/>
    <property type="match status" value="1"/>
</dbReference>
<dbReference type="Pfam" id="PF24827">
    <property type="entry name" value="AstE_AspA_cat"/>
    <property type="match status" value="1"/>
</dbReference>
<evidence type="ECO:0000259" key="7">
    <source>
        <dbReference type="Pfam" id="PF24827"/>
    </source>
</evidence>
<dbReference type="EMBL" id="JAUOPB010000006">
    <property type="protein sequence ID" value="MDO6422791.1"/>
    <property type="molecule type" value="Genomic_DNA"/>
</dbReference>
<feature type="signal peptide" evidence="6">
    <location>
        <begin position="1"/>
        <end position="24"/>
    </location>
</feature>
<keyword evidence="6" id="KW-0732">Signal</keyword>
<evidence type="ECO:0000313" key="8">
    <source>
        <dbReference type="EMBL" id="MDO6422791.1"/>
    </source>
</evidence>
<evidence type="ECO:0000256" key="1">
    <source>
        <dbReference type="ARBA" id="ARBA00001947"/>
    </source>
</evidence>
<dbReference type="InterPro" id="IPR053138">
    <property type="entry name" value="N-alpha-Ac-DABA_deacetylase"/>
</dbReference>
<keyword evidence="4" id="KW-0862">Zinc</keyword>
<evidence type="ECO:0000313" key="9">
    <source>
        <dbReference type="Proteomes" id="UP001169760"/>
    </source>
</evidence>
<comment type="cofactor">
    <cofactor evidence="1">
        <name>Zn(2+)</name>
        <dbReference type="ChEBI" id="CHEBI:29105"/>
    </cofactor>
</comment>
<dbReference type="SUPFAM" id="SSF53187">
    <property type="entry name" value="Zn-dependent exopeptidases"/>
    <property type="match status" value="1"/>
</dbReference>
<feature type="compositionally biased region" description="Basic and acidic residues" evidence="5">
    <location>
        <begin position="98"/>
        <end position="110"/>
    </location>
</feature>
<gene>
    <name evidence="8" type="ORF">Q4521_09915</name>
</gene>
<protein>
    <submittedName>
        <fullName evidence="8">Succinylglutamate desuccinylase/aspartoacylase family protein</fullName>
    </submittedName>
</protein>
<evidence type="ECO:0000256" key="3">
    <source>
        <dbReference type="ARBA" id="ARBA00022801"/>
    </source>
</evidence>
<feature type="region of interest" description="Disordered" evidence="5">
    <location>
        <begin position="31"/>
        <end position="173"/>
    </location>
</feature>
<dbReference type="RefSeq" id="WP_303492686.1">
    <property type="nucleotide sequence ID" value="NZ_JAUOPB010000006.1"/>
</dbReference>
<evidence type="ECO:0000256" key="2">
    <source>
        <dbReference type="ARBA" id="ARBA00022723"/>
    </source>
</evidence>
<dbReference type="PANTHER" id="PTHR37326">
    <property type="entry name" value="BLL3975 PROTEIN"/>
    <property type="match status" value="1"/>
</dbReference>
<keyword evidence="3" id="KW-0378">Hydrolase</keyword>
<evidence type="ECO:0000256" key="5">
    <source>
        <dbReference type="SAM" id="MobiDB-lite"/>
    </source>
</evidence>
<dbReference type="PANTHER" id="PTHR37326:SF2">
    <property type="entry name" value="SUCCINYLGLUTAMATE DESUCCINYLASE_ASPARTOACYLASE FAMILY PROTEIN"/>
    <property type="match status" value="1"/>
</dbReference>
<feature type="compositionally biased region" description="Polar residues" evidence="5">
    <location>
        <begin position="149"/>
        <end position="168"/>
    </location>
</feature>
<keyword evidence="2" id="KW-0479">Metal-binding</keyword>
<name>A0AAW7X7S4_9GAMM</name>
<feature type="chain" id="PRO_5043914002" evidence="6">
    <location>
        <begin position="25"/>
        <end position="510"/>
    </location>
</feature>
<sequence length="510" mass="55192">MTHTTKPVKRLLNLMMFGIALTCAAELSATEVAETEQPDEAAQPTQPAPDKATLPTAENINLSEPVVEPTPPAPKTNTTGEESKQQTPSAAIPAKPAVKKDAKPAPKDVAEPSPAQPEQTETHEAAPNEASETDTAQEPAEDAAPVEPTQATSESSTTPVDVTPSQQTQEEEPWVFLDTLIMKGSTTRLSWSPDQSFEGIETPTPVLIAHGAKPGPKLCLTAALHGDELNGIEIVRRVLYNIDAKELAGTVIGVPIVNLQGFHRSSRYLTDRRDLNRFFPGNPTGSSASRIAYSFFNRVISHCDLLVDLHTGSFYRTNLPQLRANLRSPEVVALTQNFDAIVVLHSEGARGTLRRAAVDAGIPAVTLEAGGPMELNEEYVEQGVKAINTLLDKNKMLNTISFWGTPQPTFYRSQWVRTNRGGILFSDVKLGGKVRKGDTLGVVTDPITNFRQVILSPVNGRIIGMAVNQVVLPGFAAYHIGITPRTVNQYDEITPPPASEEIIEEDARID</sequence>
<accession>A0AAW7X7S4</accession>
<feature type="domain" description="Succinylglutamate desuccinylase/Aspartoacylase catalytic" evidence="7">
    <location>
        <begin position="214"/>
        <end position="392"/>
    </location>
</feature>